<evidence type="ECO:0000256" key="7">
    <source>
        <dbReference type="ARBA" id="ARBA00023306"/>
    </source>
</evidence>
<keyword evidence="4 9" id="KW-0812">Transmembrane</keyword>
<keyword evidence="13" id="KW-1185">Reference proteome</keyword>
<evidence type="ECO:0000259" key="11">
    <source>
        <dbReference type="SMART" id="SM00771"/>
    </source>
</evidence>
<gene>
    <name evidence="12" type="ORF">G3580_10520</name>
</gene>
<dbReference type="GO" id="GO:0000917">
    <property type="term" value="P:division septum assembly"/>
    <property type="evidence" value="ECO:0007669"/>
    <property type="project" value="TreeGrafter"/>
</dbReference>
<dbReference type="InterPro" id="IPR036765">
    <property type="entry name" value="ZipA_FtsZ-bd_C_sf"/>
</dbReference>
<dbReference type="AlphaFoldDB" id="A0A6C1B6W8"/>
<proteinExistence type="inferred from homology"/>
<reference evidence="12 13" key="1">
    <citation type="submission" date="2020-02" db="EMBL/GenBank/DDBJ databases">
        <title>Nitrogenibacter mangrovi gen. nov., sp. nov. isolated from mangrove sediment, a denitrifying betaproteobacterium.</title>
        <authorList>
            <person name="Liao H."/>
            <person name="Tian Y."/>
        </authorList>
    </citation>
    <scope>NUCLEOTIDE SEQUENCE [LARGE SCALE GENOMIC DNA]</scope>
    <source>
        <strain evidence="12 13">M9-3-2</strain>
    </source>
</reference>
<evidence type="ECO:0000256" key="1">
    <source>
        <dbReference type="ARBA" id="ARBA00022475"/>
    </source>
</evidence>
<feature type="region of interest" description="Disordered" evidence="10">
    <location>
        <begin position="58"/>
        <end position="99"/>
    </location>
</feature>
<feature type="domain" description="ZipA C-terminal FtsZ-binding" evidence="11">
    <location>
        <begin position="220"/>
        <end position="345"/>
    </location>
</feature>
<evidence type="ECO:0000256" key="9">
    <source>
        <dbReference type="RuleBase" id="RU003613"/>
    </source>
</evidence>
<keyword evidence="5" id="KW-1133">Transmembrane helix</keyword>
<evidence type="ECO:0000256" key="6">
    <source>
        <dbReference type="ARBA" id="ARBA00023136"/>
    </source>
</evidence>
<accession>A0A6C1B6W8</accession>
<keyword evidence="6 9" id="KW-0472">Membrane</keyword>
<dbReference type="Pfam" id="PF04354">
    <property type="entry name" value="ZipA_C"/>
    <property type="match status" value="1"/>
</dbReference>
<dbReference type="KEGG" id="azq:G3580_10520"/>
<evidence type="ECO:0000256" key="8">
    <source>
        <dbReference type="RuleBase" id="RU003612"/>
    </source>
</evidence>
<comment type="similarity">
    <text evidence="8">Belongs to the ZipA family.</text>
</comment>
<comment type="function">
    <text evidence="8">Essential cell division protein that stabilizes the FtsZ protofilaments by cross-linking them and that serves as a cytoplasmic membrane anchor for the Z ring. Also required for the recruitment to the septal ring of downstream cell division proteins.</text>
</comment>
<evidence type="ECO:0000256" key="3">
    <source>
        <dbReference type="ARBA" id="ARBA00022618"/>
    </source>
</evidence>
<dbReference type="Gene3D" id="3.30.1400.10">
    <property type="entry name" value="ZipA, C-terminal FtsZ-binding domain"/>
    <property type="match status" value="1"/>
</dbReference>
<keyword evidence="7 8" id="KW-0131">Cell cycle</keyword>
<dbReference type="InterPro" id="IPR007449">
    <property type="entry name" value="ZipA_FtsZ-bd_C"/>
</dbReference>
<evidence type="ECO:0000313" key="13">
    <source>
        <dbReference type="Proteomes" id="UP000501991"/>
    </source>
</evidence>
<evidence type="ECO:0000256" key="10">
    <source>
        <dbReference type="SAM" id="MobiDB-lite"/>
    </source>
</evidence>
<evidence type="ECO:0000256" key="2">
    <source>
        <dbReference type="ARBA" id="ARBA00022519"/>
    </source>
</evidence>
<keyword evidence="2 9" id="KW-0997">Cell inner membrane</keyword>
<protein>
    <recommendedName>
        <fullName evidence="8">Cell division protein ZipA</fullName>
    </recommendedName>
</protein>
<name>A0A6C1B6W8_9RHOO</name>
<evidence type="ECO:0000256" key="4">
    <source>
        <dbReference type="ARBA" id="ARBA00022692"/>
    </source>
</evidence>
<dbReference type="GO" id="GO:0032153">
    <property type="term" value="C:cell division site"/>
    <property type="evidence" value="ECO:0007669"/>
    <property type="project" value="TreeGrafter"/>
</dbReference>
<dbReference type="GO" id="GO:0005886">
    <property type="term" value="C:plasma membrane"/>
    <property type="evidence" value="ECO:0007669"/>
    <property type="project" value="UniProtKB-SubCell"/>
</dbReference>
<evidence type="ECO:0000256" key="5">
    <source>
        <dbReference type="ARBA" id="ARBA00022989"/>
    </source>
</evidence>
<keyword evidence="3 8" id="KW-0132">Cell division</keyword>
<dbReference type="RefSeq" id="WP_173765310.1">
    <property type="nucleotide sequence ID" value="NZ_CP048836.1"/>
</dbReference>
<dbReference type="SUPFAM" id="SSF64383">
    <property type="entry name" value="Cell-division protein ZipA, C-terminal domain"/>
    <property type="match status" value="1"/>
</dbReference>
<dbReference type="InterPro" id="IPR011919">
    <property type="entry name" value="Cell_div_ZipA"/>
</dbReference>
<evidence type="ECO:0000313" key="12">
    <source>
        <dbReference type="EMBL" id="QID18040.1"/>
    </source>
</evidence>
<dbReference type="PANTHER" id="PTHR38685:SF1">
    <property type="entry name" value="CELL DIVISION PROTEIN ZIPA"/>
    <property type="match status" value="1"/>
</dbReference>
<dbReference type="PANTHER" id="PTHR38685">
    <property type="entry name" value="CELL DIVISION PROTEIN ZIPA"/>
    <property type="match status" value="1"/>
</dbReference>
<comment type="subcellular location">
    <subcellularLocation>
        <location evidence="9">Cell inner membrane</location>
        <topology evidence="9">Single-pass type I membrane protein</topology>
    </subcellularLocation>
</comment>
<dbReference type="Proteomes" id="UP000501991">
    <property type="component" value="Chromosome"/>
</dbReference>
<dbReference type="EMBL" id="CP048836">
    <property type="protein sequence ID" value="QID18040.1"/>
    <property type="molecule type" value="Genomic_DNA"/>
</dbReference>
<keyword evidence="1 9" id="KW-1003">Cell membrane</keyword>
<sequence length="370" mass="40162">MAISELQMGLIGTGVVAVVGVLAYNKWQEHKAQKHAEKTFRSDHRDVLLEPGIGDAAEAEPASANPAPAPIPGDAPTEIAPGPIHEEAGRQAPSLPPEVDERVDCVVRIESIEPIEAGQLWQVQREHLDGLSKPVGWFAFDDNANAWMPINQHSSERHHWFCAAMQLVDRRGPINDADFTRFVDGVSRTADQFMAIPSTAPARAGALGRAEELDRFCASVDVQIGVNLVSRGTPFSGTKLRGLVEAQGMGLRADGLFHAEDDDGRSQFVLGNLEPTLFSPETLRDMQTQGLTLIVDVPRVAEGGRVFDRMMQVANQLAAALDAEVVDDNRSAFGPEAAALIRQQIEQFQGQMRDYGLPSGSDLAMRLFTA</sequence>
<organism evidence="12 13">
    <name type="scientific">Nitrogeniibacter mangrovi</name>
    <dbReference type="NCBI Taxonomy" id="2016596"/>
    <lineage>
        <taxon>Bacteria</taxon>
        <taxon>Pseudomonadati</taxon>
        <taxon>Pseudomonadota</taxon>
        <taxon>Betaproteobacteria</taxon>
        <taxon>Rhodocyclales</taxon>
        <taxon>Zoogloeaceae</taxon>
        <taxon>Nitrogeniibacter</taxon>
    </lineage>
</organism>
<dbReference type="SMART" id="SM00771">
    <property type="entry name" value="ZipA_C"/>
    <property type="match status" value="1"/>
</dbReference>